<evidence type="ECO:0000256" key="8">
    <source>
        <dbReference type="ARBA" id="ARBA00022777"/>
    </source>
</evidence>
<evidence type="ECO:0000256" key="7">
    <source>
        <dbReference type="ARBA" id="ARBA00022741"/>
    </source>
</evidence>
<evidence type="ECO:0000256" key="14">
    <source>
        <dbReference type="PROSITE-ProRule" id="PRU10141"/>
    </source>
</evidence>
<dbReference type="AlphaFoldDB" id="T1K6W6"/>
<feature type="region of interest" description="Disordered" evidence="15">
    <location>
        <begin position="448"/>
        <end position="467"/>
    </location>
</feature>
<keyword evidence="5" id="KW-0808">Transferase</keyword>
<keyword evidence="8" id="KW-0418">Kinase</keyword>
<name>T1K6W6_TETUR</name>
<dbReference type="SMART" id="SM00220">
    <property type="entry name" value="S_TKc"/>
    <property type="match status" value="1"/>
</dbReference>
<evidence type="ECO:0000256" key="5">
    <source>
        <dbReference type="ARBA" id="ARBA00022679"/>
    </source>
</evidence>
<dbReference type="eggNOG" id="KOG0607">
    <property type="taxonomic scope" value="Eukaryota"/>
</dbReference>
<dbReference type="HOGENOM" id="CLU_000288_63_0_1"/>
<evidence type="ECO:0000259" key="16">
    <source>
        <dbReference type="PROSITE" id="PS50011"/>
    </source>
</evidence>
<dbReference type="Gene3D" id="3.30.200.20">
    <property type="entry name" value="Phosphorylase Kinase, domain 1"/>
    <property type="match status" value="1"/>
</dbReference>
<evidence type="ECO:0000256" key="4">
    <source>
        <dbReference type="ARBA" id="ARBA00022527"/>
    </source>
</evidence>
<evidence type="ECO:0000256" key="3">
    <source>
        <dbReference type="ARBA" id="ARBA00012513"/>
    </source>
</evidence>
<dbReference type="EC" id="2.7.11.1" evidence="3"/>
<dbReference type="GO" id="GO:0005524">
    <property type="term" value="F:ATP binding"/>
    <property type="evidence" value="ECO:0007669"/>
    <property type="project" value="UniProtKB-UniRule"/>
</dbReference>
<dbReference type="STRING" id="32264.T1K6W6"/>
<evidence type="ECO:0000256" key="10">
    <source>
        <dbReference type="ARBA" id="ARBA00022842"/>
    </source>
</evidence>
<evidence type="ECO:0000313" key="17">
    <source>
        <dbReference type="EnsemblMetazoa" id="tetur06g01990.1"/>
    </source>
</evidence>
<evidence type="ECO:0000256" key="1">
    <source>
        <dbReference type="ARBA" id="ARBA00001946"/>
    </source>
</evidence>
<reference evidence="18" key="1">
    <citation type="submission" date="2011-08" db="EMBL/GenBank/DDBJ databases">
        <authorList>
            <person name="Rombauts S."/>
        </authorList>
    </citation>
    <scope>NUCLEOTIDE SEQUENCE</scope>
    <source>
        <strain evidence="18">London</strain>
    </source>
</reference>
<organism evidence="17 18">
    <name type="scientific">Tetranychus urticae</name>
    <name type="common">Two-spotted spider mite</name>
    <dbReference type="NCBI Taxonomy" id="32264"/>
    <lineage>
        <taxon>Eukaryota</taxon>
        <taxon>Metazoa</taxon>
        <taxon>Ecdysozoa</taxon>
        <taxon>Arthropoda</taxon>
        <taxon>Chelicerata</taxon>
        <taxon>Arachnida</taxon>
        <taxon>Acari</taxon>
        <taxon>Acariformes</taxon>
        <taxon>Trombidiformes</taxon>
        <taxon>Prostigmata</taxon>
        <taxon>Eleutherengona</taxon>
        <taxon>Raphignathae</taxon>
        <taxon>Tetranychoidea</taxon>
        <taxon>Tetranychidae</taxon>
        <taxon>Tetranychus</taxon>
    </lineage>
</organism>
<dbReference type="InterPro" id="IPR017441">
    <property type="entry name" value="Protein_kinase_ATP_BS"/>
</dbReference>
<dbReference type="PROSITE" id="PS00107">
    <property type="entry name" value="PROTEIN_KINASE_ATP"/>
    <property type="match status" value="1"/>
</dbReference>
<evidence type="ECO:0000313" key="18">
    <source>
        <dbReference type="Proteomes" id="UP000015104"/>
    </source>
</evidence>
<keyword evidence="18" id="KW-1185">Reference proteome</keyword>
<evidence type="ECO:0000256" key="13">
    <source>
        <dbReference type="ARBA" id="ARBA00048679"/>
    </source>
</evidence>
<dbReference type="GO" id="GO:0046872">
    <property type="term" value="F:metal ion binding"/>
    <property type="evidence" value="ECO:0007669"/>
    <property type="project" value="UniProtKB-KW"/>
</dbReference>
<dbReference type="OrthoDB" id="5794026at2759"/>
<evidence type="ECO:0000256" key="2">
    <source>
        <dbReference type="ARBA" id="ARBA00006692"/>
    </source>
</evidence>
<feature type="compositionally biased region" description="Basic residues" evidence="15">
    <location>
        <begin position="35"/>
        <end position="46"/>
    </location>
</feature>
<feature type="domain" description="Protein kinase" evidence="16">
    <location>
        <begin position="64"/>
        <end position="346"/>
    </location>
</feature>
<dbReference type="GO" id="GO:0006417">
    <property type="term" value="P:regulation of translation"/>
    <property type="evidence" value="ECO:0007669"/>
    <property type="project" value="UniProtKB-KW"/>
</dbReference>
<evidence type="ECO:0000256" key="15">
    <source>
        <dbReference type="SAM" id="MobiDB-lite"/>
    </source>
</evidence>
<dbReference type="GO" id="GO:0004674">
    <property type="term" value="F:protein serine/threonine kinase activity"/>
    <property type="evidence" value="ECO:0007669"/>
    <property type="project" value="UniProtKB-KW"/>
</dbReference>
<keyword evidence="6" id="KW-0479">Metal-binding</keyword>
<keyword evidence="7 14" id="KW-0547">Nucleotide-binding</keyword>
<proteinExistence type="inferred from homology"/>
<comment type="catalytic activity">
    <reaction evidence="12">
        <text>L-threonyl-[protein] + ATP = O-phospho-L-threonyl-[protein] + ADP + H(+)</text>
        <dbReference type="Rhea" id="RHEA:46608"/>
        <dbReference type="Rhea" id="RHEA-COMP:11060"/>
        <dbReference type="Rhea" id="RHEA-COMP:11605"/>
        <dbReference type="ChEBI" id="CHEBI:15378"/>
        <dbReference type="ChEBI" id="CHEBI:30013"/>
        <dbReference type="ChEBI" id="CHEBI:30616"/>
        <dbReference type="ChEBI" id="CHEBI:61977"/>
        <dbReference type="ChEBI" id="CHEBI:456216"/>
        <dbReference type="EC" id="2.7.11.1"/>
    </reaction>
</comment>
<dbReference type="InterPro" id="IPR000719">
    <property type="entry name" value="Prot_kinase_dom"/>
</dbReference>
<dbReference type="KEGG" id="tut:107361280"/>
<dbReference type="FunFam" id="3.30.200.20:FF:000093">
    <property type="entry name" value="Putative map kinase-interacting serine/threonine-protein kinase 1"/>
    <property type="match status" value="1"/>
</dbReference>
<dbReference type="SUPFAM" id="SSF56112">
    <property type="entry name" value="Protein kinase-like (PK-like)"/>
    <property type="match status" value="1"/>
</dbReference>
<keyword evidence="10" id="KW-0460">Magnesium</keyword>
<keyword evidence="11" id="KW-0810">Translation regulation</keyword>
<dbReference type="PANTHER" id="PTHR24349">
    <property type="entry name" value="SERINE/THREONINE-PROTEIN KINASE"/>
    <property type="match status" value="1"/>
</dbReference>
<evidence type="ECO:0000256" key="12">
    <source>
        <dbReference type="ARBA" id="ARBA00047899"/>
    </source>
</evidence>
<dbReference type="FunFam" id="1.10.510.10:FF:000119">
    <property type="entry name" value="Putative map kinase-interacting serine/threonine-protein kinase 1"/>
    <property type="match status" value="1"/>
</dbReference>
<dbReference type="EMBL" id="CAEY01001797">
    <property type="status" value="NOT_ANNOTATED_CDS"/>
    <property type="molecule type" value="Genomic_DNA"/>
</dbReference>
<feature type="region of interest" description="Disordered" evidence="15">
    <location>
        <begin position="19"/>
        <end position="57"/>
    </location>
</feature>
<comment type="cofactor">
    <cofactor evidence="1">
        <name>Mg(2+)</name>
        <dbReference type="ChEBI" id="CHEBI:18420"/>
    </cofactor>
</comment>
<dbReference type="OMA" id="KCGWERG"/>
<gene>
    <name evidence="17" type="primary">107361280</name>
</gene>
<dbReference type="InterPro" id="IPR011009">
    <property type="entry name" value="Kinase-like_dom_sf"/>
</dbReference>
<evidence type="ECO:0000256" key="6">
    <source>
        <dbReference type="ARBA" id="ARBA00022723"/>
    </source>
</evidence>
<sequence length="510" mass="57083">MQHTLFESSSPFPMIMINSTNEEKKGIPIPDSGKGRNRRKKQKRKRSSESTSSSKSSCFDDVYELTGEFLGEGAYAQVQSCKHRSTGKIFAAKIIDKQAHPRSRVFREVDIYYHCSGHKNILQLFDFFEEDDKFYLVFEKLNGGPLLAHIQKRNHFTENEASFIIRDIANALKFLHQKGISHRDLKPENILCHSQDQICPLKICDFDLGSGLVINESSPVSTPELLTPVGSAEFMAPEVVEAFIGEATPYDKRCDLWSLGVIMYILLSGYPPFYGFCGSDCGWQRGEFCQACQDQLFTCIQDGAYDFPYRDWGCVSDEAKDLIRHLLVKDVNQRYTAEMVLNHPWVRHGGPLTLLKTPKVIRRNNSAKDLAAFAESANAMKRLVLRHQAYSTDFSLSIKSKLADAVEEKEGNSGNVSGSCSLSSSSTSSARAIKPINNKKASTADISRDITLPPTPDTPDSLGKNSWMPAMKKKSLPSAFVYNSCMNPRSPMNRLSLTLHPSLKPILLNI</sequence>
<comment type="catalytic activity">
    <reaction evidence="13">
        <text>L-seryl-[protein] + ATP = O-phospho-L-seryl-[protein] + ADP + H(+)</text>
        <dbReference type="Rhea" id="RHEA:17989"/>
        <dbReference type="Rhea" id="RHEA-COMP:9863"/>
        <dbReference type="Rhea" id="RHEA-COMP:11604"/>
        <dbReference type="ChEBI" id="CHEBI:15378"/>
        <dbReference type="ChEBI" id="CHEBI:29999"/>
        <dbReference type="ChEBI" id="CHEBI:30616"/>
        <dbReference type="ChEBI" id="CHEBI:83421"/>
        <dbReference type="ChEBI" id="CHEBI:456216"/>
        <dbReference type="EC" id="2.7.11.1"/>
    </reaction>
</comment>
<dbReference type="InterPro" id="IPR008271">
    <property type="entry name" value="Ser/Thr_kinase_AS"/>
</dbReference>
<evidence type="ECO:0000256" key="11">
    <source>
        <dbReference type="ARBA" id="ARBA00022845"/>
    </source>
</evidence>
<keyword evidence="4" id="KW-0723">Serine/threonine-protein kinase</keyword>
<accession>T1K6W6</accession>
<dbReference type="Pfam" id="PF00069">
    <property type="entry name" value="Pkinase"/>
    <property type="match status" value="1"/>
</dbReference>
<reference evidence="17" key="2">
    <citation type="submission" date="2015-06" db="UniProtKB">
        <authorList>
            <consortium name="EnsemblMetazoa"/>
        </authorList>
    </citation>
    <scope>IDENTIFICATION</scope>
</reference>
<dbReference type="Gene3D" id="1.10.510.10">
    <property type="entry name" value="Transferase(Phosphotransferase) domain 1"/>
    <property type="match status" value="1"/>
</dbReference>
<dbReference type="EnsemblMetazoa" id="tetur06g01990.1">
    <property type="protein sequence ID" value="tetur06g01990.1"/>
    <property type="gene ID" value="tetur06g01990"/>
</dbReference>
<evidence type="ECO:0000256" key="9">
    <source>
        <dbReference type="ARBA" id="ARBA00022840"/>
    </source>
</evidence>
<protein>
    <recommendedName>
        <fullName evidence="3">non-specific serine/threonine protein kinase</fullName>
        <ecNumber evidence="3">2.7.11.1</ecNumber>
    </recommendedName>
</protein>
<keyword evidence="9 14" id="KW-0067">ATP-binding</keyword>
<comment type="similarity">
    <text evidence="2">Belongs to the protein kinase superfamily. CAMK Ser/Thr protein kinase family.</text>
</comment>
<dbReference type="Proteomes" id="UP000015104">
    <property type="component" value="Unassembled WGS sequence"/>
</dbReference>
<dbReference type="PROSITE" id="PS00108">
    <property type="entry name" value="PROTEIN_KINASE_ST"/>
    <property type="match status" value="1"/>
</dbReference>
<feature type="binding site" evidence="14">
    <location>
        <position position="93"/>
    </location>
    <ligand>
        <name>ATP</name>
        <dbReference type="ChEBI" id="CHEBI:30616"/>
    </ligand>
</feature>
<dbReference type="InterPro" id="IPR050205">
    <property type="entry name" value="CDPK_Ser/Thr_kinases"/>
</dbReference>
<dbReference type="PROSITE" id="PS50011">
    <property type="entry name" value="PROTEIN_KINASE_DOM"/>
    <property type="match status" value="1"/>
</dbReference>